<feature type="region of interest" description="Disordered" evidence="2">
    <location>
        <begin position="652"/>
        <end position="677"/>
    </location>
</feature>
<keyword evidence="3" id="KW-1133">Transmembrane helix</keyword>
<protein>
    <submittedName>
        <fullName evidence="5">Major cell surface glycoprotein</fullName>
    </submittedName>
</protein>
<gene>
    <name evidence="5" type="ORF">SAMN05216388_10731</name>
</gene>
<dbReference type="RefSeq" id="WP_092665096.1">
    <property type="nucleotide sequence ID" value="NZ_FOCX01000073.1"/>
</dbReference>
<feature type="compositionally biased region" description="Acidic residues" evidence="2">
    <location>
        <begin position="739"/>
        <end position="777"/>
    </location>
</feature>
<accession>A0A1H8WSU3</accession>
<feature type="domain" description="PGF-CTERM archaeal protein-sorting signal" evidence="4">
    <location>
        <begin position="797"/>
        <end position="818"/>
    </location>
</feature>
<keyword evidence="6" id="KW-1185">Reference proteome</keyword>
<dbReference type="NCBIfam" id="TIGR04216">
    <property type="entry name" value="halo_surf_glyco"/>
    <property type="match status" value="1"/>
</dbReference>
<feature type="non-terminal residue" evidence="5">
    <location>
        <position position="1"/>
    </location>
</feature>
<feature type="region of interest" description="Disordered" evidence="2">
    <location>
        <begin position="737"/>
        <end position="795"/>
    </location>
</feature>
<keyword evidence="1" id="KW-0732">Signal</keyword>
<proteinExistence type="predicted"/>
<feature type="transmembrane region" description="Helical" evidence="3">
    <location>
        <begin position="798"/>
        <end position="816"/>
    </location>
</feature>
<keyword evidence="3" id="KW-0472">Membrane</keyword>
<name>A0A1H8WSU3_9EURY</name>
<dbReference type="AlphaFoldDB" id="A0A1H8WSU3"/>
<dbReference type="OrthoDB" id="242828at2157"/>
<reference evidence="6" key="1">
    <citation type="submission" date="2016-10" db="EMBL/GenBank/DDBJ databases">
        <authorList>
            <person name="Varghese N."/>
            <person name="Submissions S."/>
        </authorList>
    </citation>
    <scope>NUCLEOTIDE SEQUENCE [LARGE SCALE GENOMIC DNA]</scope>
    <source>
        <strain evidence="6">IBRC-M 10043</strain>
    </source>
</reference>
<dbReference type="Pfam" id="PF18204">
    <property type="entry name" value="PGF-CTERM"/>
    <property type="match status" value="1"/>
</dbReference>
<dbReference type="InterPro" id="IPR026371">
    <property type="entry name" value="PGF_CTERM"/>
</dbReference>
<feature type="compositionally biased region" description="Low complexity" evidence="2">
    <location>
        <begin position="778"/>
        <end position="795"/>
    </location>
</feature>
<evidence type="ECO:0000313" key="6">
    <source>
        <dbReference type="Proteomes" id="UP000198775"/>
    </source>
</evidence>
<dbReference type="InterPro" id="IPR026458">
    <property type="entry name" value="Csg_halobact"/>
</dbReference>
<dbReference type="EMBL" id="FOCX01000073">
    <property type="protein sequence ID" value="SEP30517.1"/>
    <property type="molecule type" value="Genomic_DNA"/>
</dbReference>
<organism evidence="5 6">
    <name type="scientific">Halorientalis persicus</name>
    <dbReference type="NCBI Taxonomy" id="1367881"/>
    <lineage>
        <taxon>Archaea</taxon>
        <taxon>Methanobacteriati</taxon>
        <taxon>Methanobacteriota</taxon>
        <taxon>Stenosarchaea group</taxon>
        <taxon>Halobacteria</taxon>
        <taxon>Halobacteriales</taxon>
        <taxon>Haloarculaceae</taxon>
        <taxon>Halorientalis</taxon>
    </lineage>
</organism>
<feature type="compositionally biased region" description="Acidic residues" evidence="2">
    <location>
        <begin position="1"/>
        <end position="10"/>
    </location>
</feature>
<sequence length="820" mass="86225">NGDQDPDNGDQDPQPPAGEQRGSAGTYDIASSGQDAGEVGPGATVFQGEEDITFVDSGGTTIAPTEFERTAGANEGETLSMPIPTDQPTGSYEATGSGFSDTSITVSTPRIQNLEITNRNDDDVAGGAVNIEDSTELTLDVQYNFQQAEPLDVTIEDANGLEVTDSVLQQSGPFMPDDGTLSLDFLEDELDNEEYTITVEGDEDLDFGEASQSTTLDVTSGDEVAIDVQEDQVTRGEDVTFEIDQSGEGNTHLVTVESDDIEGDAADVFRNVGDTIATASDNAGAYALVEIDDGVGVGSIDTSPLDETDVTVDVYDADTVDSNNDGEGVTASDLTAVDPGTNSADDDDFEVTEGSVTLDNPMGTYVVGSETTVNGTTSSGVDDVALYARSEGDYEFLTTIDVDGDDTFEEEDIVLSDTDDVGSDILSLPGTYRLAVVDATDEALGPDADDNNPFNLDQTQNTSAISQAVGEQYSLRVTETSLTVDYVSIINGQVAEDDTLSINGTAPGKNEVSVSFYGPRGTYDSQSVSVDTDGTFDEDNIDVGGNLGALASGVSTEISQGNVVMTVLSNGRDDTTGDGDFGNFQTYDPSYDDSTNWALDLNERSLTQQQLINVVSSETVDDTGSDDISEVFQFRYTDGTVSVDSVTSPGADEPFLVSSNSTMTVSGTTNKQPDDNSITVEIIDGPSSSDLSIESTDMWGTDGQWSVEVDTAGAEPGNYTVEASVDGNTDVRSFQVTDEQFEEPTEPEPTDTATEPEPEPEPEPTTEEPTDTTEEPVETTAAGTDEPAEETTTATGPGFTAVLALVALVAAALLAVRRRD</sequence>
<dbReference type="GO" id="GO:0005886">
    <property type="term" value="C:plasma membrane"/>
    <property type="evidence" value="ECO:0007669"/>
    <property type="project" value="UniProtKB-SubCell"/>
</dbReference>
<evidence type="ECO:0000256" key="1">
    <source>
        <dbReference type="ARBA" id="ARBA00022729"/>
    </source>
</evidence>
<dbReference type="NCBIfam" id="TIGR04126">
    <property type="entry name" value="PGF_CTERM"/>
    <property type="match status" value="1"/>
</dbReference>
<feature type="region of interest" description="Disordered" evidence="2">
    <location>
        <begin position="1"/>
        <end position="44"/>
    </location>
</feature>
<evidence type="ECO:0000259" key="4">
    <source>
        <dbReference type="Pfam" id="PF18204"/>
    </source>
</evidence>
<evidence type="ECO:0000256" key="3">
    <source>
        <dbReference type="SAM" id="Phobius"/>
    </source>
</evidence>
<evidence type="ECO:0000313" key="5">
    <source>
        <dbReference type="EMBL" id="SEP30517.1"/>
    </source>
</evidence>
<dbReference type="Proteomes" id="UP000198775">
    <property type="component" value="Unassembled WGS sequence"/>
</dbReference>
<feature type="compositionally biased region" description="Polar residues" evidence="2">
    <location>
        <begin position="657"/>
        <end position="677"/>
    </location>
</feature>
<dbReference type="GO" id="GO:0030115">
    <property type="term" value="C:S-layer"/>
    <property type="evidence" value="ECO:0007669"/>
    <property type="project" value="UniProtKB-SubCell"/>
</dbReference>
<keyword evidence="3" id="KW-0812">Transmembrane</keyword>
<evidence type="ECO:0000256" key="2">
    <source>
        <dbReference type="SAM" id="MobiDB-lite"/>
    </source>
</evidence>